<proteinExistence type="predicted"/>
<dbReference type="SMART" id="SM00320">
    <property type="entry name" value="WD40"/>
    <property type="match status" value="5"/>
</dbReference>
<feature type="region of interest" description="Disordered" evidence="5">
    <location>
        <begin position="140"/>
        <end position="252"/>
    </location>
</feature>
<accession>A0AA88GSU7</accession>
<evidence type="ECO:0000256" key="2">
    <source>
        <dbReference type="ARBA" id="ARBA00022737"/>
    </source>
</evidence>
<feature type="compositionally biased region" description="Polar residues" evidence="5">
    <location>
        <begin position="1"/>
        <end position="19"/>
    </location>
</feature>
<dbReference type="SUPFAM" id="SSF50978">
    <property type="entry name" value="WD40 repeat-like"/>
    <property type="match status" value="1"/>
</dbReference>
<gene>
    <name evidence="6" type="ORF">C9374_002681</name>
</gene>
<dbReference type="InterPro" id="IPR015943">
    <property type="entry name" value="WD40/YVTN_repeat-like_dom_sf"/>
</dbReference>
<keyword evidence="2" id="KW-0677">Repeat</keyword>
<feature type="compositionally biased region" description="Low complexity" evidence="5">
    <location>
        <begin position="168"/>
        <end position="184"/>
    </location>
</feature>
<comment type="caution">
    <text evidence="6">The sequence shown here is derived from an EMBL/GenBank/DDBJ whole genome shotgun (WGS) entry which is preliminary data.</text>
</comment>
<dbReference type="Pfam" id="PF00400">
    <property type="entry name" value="WD40"/>
    <property type="match status" value="2"/>
</dbReference>
<evidence type="ECO:0000256" key="5">
    <source>
        <dbReference type="SAM" id="MobiDB-lite"/>
    </source>
</evidence>
<feature type="repeat" description="WD" evidence="3">
    <location>
        <begin position="621"/>
        <end position="661"/>
    </location>
</feature>
<dbReference type="AlphaFoldDB" id="A0AA88GSU7"/>
<feature type="compositionally biased region" description="Basic and acidic residues" evidence="5">
    <location>
        <begin position="221"/>
        <end position="231"/>
    </location>
</feature>
<feature type="region of interest" description="Disordered" evidence="5">
    <location>
        <begin position="1"/>
        <end position="21"/>
    </location>
</feature>
<dbReference type="PROSITE" id="PS50082">
    <property type="entry name" value="WD_REPEATS_2"/>
    <property type="match status" value="2"/>
</dbReference>
<evidence type="ECO:0000256" key="4">
    <source>
        <dbReference type="SAM" id="Coils"/>
    </source>
</evidence>
<dbReference type="GeneID" id="68095136"/>
<dbReference type="PANTHER" id="PTHR19848:SF8">
    <property type="entry name" value="F-BOX AND WD REPEAT DOMAIN CONTAINING 7"/>
    <property type="match status" value="1"/>
</dbReference>
<feature type="repeat" description="WD" evidence="3">
    <location>
        <begin position="668"/>
        <end position="711"/>
    </location>
</feature>
<dbReference type="Proteomes" id="UP000816034">
    <property type="component" value="Unassembled WGS sequence"/>
</dbReference>
<dbReference type="EMBL" id="PYSW02000016">
    <property type="protein sequence ID" value="KAG2386235.1"/>
    <property type="molecule type" value="Genomic_DNA"/>
</dbReference>
<evidence type="ECO:0008006" key="8">
    <source>
        <dbReference type="Google" id="ProtNLM"/>
    </source>
</evidence>
<evidence type="ECO:0000256" key="1">
    <source>
        <dbReference type="ARBA" id="ARBA00022574"/>
    </source>
</evidence>
<name>A0AA88GSU7_NAELO</name>
<feature type="compositionally biased region" description="Low complexity" evidence="5">
    <location>
        <begin position="140"/>
        <end position="161"/>
    </location>
</feature>
<dbReference type="Gene3D" id="2.130.10.10">
    <property type="entry name" value="YVTN repeat-like/Quinoprotein amine dehydrogenase"/>
    <property type="match status" value="2"/>
</dbReference>
<feature type="compositionally biased region" description="Basic residues" evidence="5">
    <location>
        <begin position="208"/>
        <end position="218"/>
    </location>
</feature>
<dbReference type="InterPro" id="IPR001680">
    <property type="entry name" value="WD40_rpt"/>
</dbReference>
<dbReference type="PANTHER" id="PTHR19848">
    <property type="entry name" value="WD40 REPEAT PROTEIN"/>
    <property type="match status" value="1"/>
</dbReference>
<keyword evidence="1 3" id="KW-0853">WD repeat</keyword>
<evidence type="ECO:0000313" key="6">
    <source>
        <dbReference type="EMBL" id="KAG2386235.1"/>
    </source>
</evidence>
<keyword evidence="7" id="KW-1185">Reference proteome</keyword>
<dbReference type="InterPro" id="IPR036322">
    <property type="entry name" value="WD40_repeat_dom_sf"/>
</dbReference>
<sequence length="871" mass="98624">MSENYSLTSQNSDKSSTSKMVDDDESIIEKIDYYANKVNVFFAMQPAIETLSKLVTERKNVIKMIQEAETKRKEQQAIEQSIQQQLQVTKPSLEIASDPMDTFDIGGWDDVFECTTSQNKDFNHHKPSVVEVDHDTTMMTNHSTTTSITNPNNTTKKPTVTIKKKTNTNHSAKTNTSSSSTSSPVQPPSPSMSASSSSDSDHMSSVKQGKRKKLRTTKSKSASEHSKEGSKNVDPLFENMPSSDDDEEVPTQNASMELDAIPEQSTNAILESAFKHVRGKFVKPPHYFYYPSEDKNEQRKQILYPSTLVKNSSIQNVETAYRQTDNLCYQGIPFLPAQSLYCPKKASPDNSTSSSNILLDSDSELCVLQIARIDATIPEFRIQRYLRYVVKDDIEEFENEYQFHLTLRRNNEGEDIPFSSYYKPYLKRKKCDKLLEMSSKELKDLGLLHGDLIHCPFTPAEVKVIKYLKTKKWSSKKISILLENRCTNDVKNYLEDMESNEGQHGEALTYYENPMPIVAEKTISELMASRGKQVGNISLNNLEKLSKMDRTFPSHTLFTLNFHYRQAWLNAEVTRSHSPPFSGPIVEIAFSKTGEKVAAVSTNGEPNAYMFDLKHGKRYPLSGHLDTVTDVKFTSDNSIVTSSFDKAIRVFNASDGRLERIIKKTETTDGHEDEVSLLAIHPEEEHLVASCSEKEKSLRIWDIRNGNMVADLMSREKERNEISGIEFSKDNTLYAMSIHSLNDKKCGDLLTYDLVTFQNITKLVQGTMEMKHLHFLIAVIRHNLEFIHKQGATRCAWSHQRGTWLLATCGDNYATHLYSISSGDPLLRSFEEKKNPLAVVAMSPDDQTICSGDDGGIVYMFSTNQYDISRQ</sequence>
<dbReference type="RefSeq" id="XP_044550227.1">
    <property type="nucleotide sequence ID" value="XM_044692125.1"/>
</dbReference>
<protein>
    <recommendedName>
        <fullName evidence="8">Guanine nucleotide-binding protein subunit beta-like protein</fullName>
    </recommendedName>
</protein>
<reference evidence="6 7" key="1">
    <citation type="journal article" date="2018" name="BMC Genomics">
        <title>The genome of Naegleria lovaniensis, the basis for a comparative approach to unravel pathogenicity factors of the human pathogenic amoeba N. fowleri.</title>
        <authorList>
            <person name="Liechti N."/>
            <person name="Schurch N."/>
            <person name="Bruggmann R."/>
            <person name="Wittwer M."/>
        </authorList>
    </citation>
    <scope>NUCLEOTIDE SEQUENCE [LARGE SCALE GENOMIC DNA]</scope>
    <source>
        <strain evidence="6 7">ATCC 30569</strain>
    </source>
</reference>
<feature type="coiled-coil region" evidence="4">
    <location>
        <begin position="51"/>
        <end position="85"/>
    </location>
</feature>
<evidence type="ECO:0000313" key="7">
    <source>
        <dbReference type="Proteomes" id="UP000816034"/>
    </source>
</evidence>
<evidence type="ECO:0000256" key="3">
    <source>
        <dbReference type="PROSITE-ProRule" id="PRU00221"/>
    </source>
</evidence>
<organism evidence="6 7">
    <name type="scientific">Naegleria lovaniensis</name>
    <name type="common">Amoeba</name>
    <dbReference type="NCBI Taxonomy" id="51637"/>
    <lineage>
        <taxon>Eukaryota</taxon>
        <taxon>Discoba</taxon>
        <taxon>Heterolobosea</taxon>
        <taxon>Tetramitia</taxon>
        <taxon>Eutetramitia</taxon>
        <taxon>Vahlkampfiidae</taxon>
        <taxon>Naegleria</taxon>
    </lineage>
</organism>
<keyword evidence="4" id="KW-0175">Coiled coil</keyword>